<proteinExistence type="predicted"/>
<dbReference type="GO" id="GO:0052689">
    <property type="term" value="F:carboxylic ester hydrolase activity"/>
    <property type="evidence" value="ECO:0007669"/>
    <property type="project" value="TreeGrafter"/>
</dbReference>
<evidence type="ECO:0000256" key="1">
    <source>
        <dbReference type="SAM" id="MobiDB-lite"/>
    </source>
</evidence>
<keyword evidence="4" id="KW-1185">Reference proteome</keyword>
<dbReference type="AlphaFoldDB" id="A0A3N7HV01"/>
<dbReference type="Pfam" id="PF12146">
    <property type="entry name" value="Hydrolase_4"/>
    <property type="match status" value="2"/>
</dbReference>
<protein>
    <submittedName>
        <fullName evidence="3">Alpha/beta fold hydrolase</fullName>
    </submittedName>
</protein>
<gene>
    <name evidence="3" type="ORF">DZC73_03835</name>
</gene>
<feature type="region of interest" description="Disordered" evidence="1">
    <location>
        <begin position="1"/>
        <end position="49"/>
    </location>
</feature>
<dbReference type="InterPro" id="IPR022742">
    <property type="entry name" value="Hydrolase_4"/>
</dbReference>
<dbReference type="Proteomes" id="UP000267464">
    <property type="component" value="Unassembled WGS sequence"/>
</dbReference>
<dbReference type="EMBL" id="QUSW01000001">
    <property type="protein sequence ID" value="RQP26177.1"/>
    <property type="molecule type" value="Genomic_DNA"/>
</dbReference>
<feature type="domain" description="Serine aminopeptidase S33" evidence="2">
    <location>
        <begin position="370"/>
        <end position="487"/>
    </location>
</feature>
<reference evidence="3 4" key="1">
    <citation type="submission" date="2018-08" db="EMBL/GenBank/DDBJ databases">
        <authorList>
            <person name="Khan S.A."/>
            <person name="Jeon C.O."/>
            <person name="Chun B.H."/>
            <person name="Jeong S.E."/>
        </authorList>
    </citation>
    <scope>NUCLEOTIDE SEQUENCE [LARGE SCALE GENOMIC DNA]</scope>
    <source>
        <strain evidence="3 4">S-16</strain>
    </source>
</reference>
<dbReference type="SUPFAM" id="SSF53474">
    <property type="entry name" value="alpha/beta-Hydrolases"/>
    <property type="match status" value="2"/>
</dbReference>
<accession>A0A3N7HV01</accession>
<evidence type="ECO:0000313" key="3">
    <source>
        <dbReference type="EMBL" id="RQP26177.1"/>
    </source>
</evidence>
<sequence>MARLRRSRQSFPLGAARSQDAPAARPRLRRGPPRQPARAQLQAQHQHRGQQMTMRSLYFGQTGREALAWLHDAEQPAQRGLVICSSFGREDLCIHRSLKHIAQAAAAQGMPALRFDYPGSGDSAGAEFGDGVVGRWIASIGDAIDTLKQETGVTEVCLLGVRLGTLLAACAATGRDDVAGMVAIAPLIAGRFYVRELKAYALGAASMGMTVPQERGDHLLQAGGFAMDDTTQEALKAVDLLKDDWKPPYPALIIERDDVPPDPRWLQHLQGVGSQVSSLRIPGFAGMVRDSSPHHCEVPSMIIDAVMPWMMERLPLSGSAHVKSVPVASAMRWTSPQGVELVEQVETVDVGARLTALVTRPASAAVDSAPQRAIVLLSGGADRRIGPGRLFVRFAREWAARGFIVLRLDLSGIGDSEPRPGMAENLPYMRHALDDIAAAVQHLRREHRVGHCQLVGHCAGAYNAFRAAVETTVVDSVVLINPLLYLSVGDGPVDLTVQRTEVNDSVRGYKRSLFHWDRWRALLADPGKVLRVGRILAELVRGKLSNRVRDLMRLLGVHLKDDLPSELLKLARRNTQVRLVFSDDEHGESLLWSLGGATVKRLRRKGRLSIDHARGADHLFTLQSDREALVKQLAGLIEPVQATSSPSPVAHRAMSPSKGMA</sequence>
<feature type="domain" description="Serine aminopeptidase S33" evidence="2">
    <location>
        <begin position="98"/>
        <end position="215"/>
    </location>
</feature>
<reference evidence="3 4" key="2">
    <citation type="submission" date="2018-12" db="EMBL/GenBank/DDBJ databases">
        <title>Rhizobacter gummiphilus sp. nov., a rubber-degrading bacterium isolated from the soil of a botanical garden in Japan.</title>
        <authorList>
            <person name="Shunsuke S.S."/>
        </authorList>
    </citation>
    <scope>NUCLEOTIDE SEQUENCE [LARGE SCALE GENOMIC DNA]</scope>
    <source>
        <strain evidence="3 4">S-16</strain>
    </source>
</reference>
<evidence type="ECO:0000313" key="4">
    <source>
        <dbReference type="Proteomes" id="UP000267464"/>
    </source>
</evidence>
<dbReference type="PANTHER" id="PTHR43265:SF1">
    <property type="entry name" value="ESTERASE ESTD"/>
    <property type="match status" value="1"/>
</dbReference>
<organism evidence="3 4">
    <name type="scientific">Piscinibacter terrae</name>
    <dbReference type="NCBI Taxonomy" id="2496871"/>
    <lineage>
        <taxon>Bacteria</taxon>
        <taxon>Pseudomonadati</taxon>
        <taxon>Pseudomonadota</taxon>
        <taxon>Betaproteobacteria</taxon>
        <taxon>Burkholderiales</taxon>
        <taxon>Sphaerotilaceae</taxon>
        <taxon>Piscinibacter</taxon>
    </lineage>
</organism>
<name>A0A3N7HV01_9BURK</name>
<keyword evidence="3" id="KW-0378">Hydrolase</keyword>
<dbReference type="Gene3D" id="3.40.50.1820">
    <property type="entry name" value="alpha/beta hydrolase"/>
    <property type="match status" value="2"/>
</dbReference>
<dbReference type="PANTHER" id="PTHR43265">
    <property type="entry name" value="ESTERASE ESTD"/>
    <property type="match status" value="1"/>
</dbReference>
<evidence type="ECO:0000259" key="2">
    <source>
        <dbReference type="Pfam" id="PF12146"/>
    </source>
</evidence>
<dbReference type="InterPro" id="IPR029058">
    <property type="entry name" value="AB_hydrolase_fold"/>
</dbReference>
<dbReference type="InterPro" id="IPR053145">
    <property type="entry name" value="AB_hydrolase_Est10"/>
</dbReference>
<comment type="caution">
    <text evidence="3">The sequence shown here is derived from an EMBL/GenBank/DDBJ whole genome shotgun (WGS) entry which is preliminary data.</text>
</comment>